<comment type="caution">
    <text evidence="1">The sequence shown here is derived from an EMBL/GenBank/DDBJ whole genome shotgun (WGS) entry which is preliminary data.</text>
</comment>
<evidence type="ECO:0000313" key="2">
    <source>
        <dbReference type="Proteomes" id="UP000247702"/>
    </source>
</evidence>
<accession>A0A2Z6QX78</accession>
<keyword evidence="2" id="KW-1185">Reference proteome</keyword>
<protein>
    <submittedName>
        <fullName evidence="1">Uncharacterized protein</fullName>
    </submittedName>
</protein>
<dbReference type="STRING" id="94130.A0A2Z6QX78"/>
<name>A0A2Z6QX78_9GLOM</name>
<evidence type="ECO:0000313" key="1">
    <source>
        <dbReference type="EMBL" id="GBB94853.1"/>
    </source>
</evidence>
<proteinExistence type="predicted"/>
<dbReference type="EMBL" id="BEXD01001587">
    <property type="protein sequence ID" value="GBB94853.1"/>
    <property type="molecule type" value="Genomic_DNA"/>
</dbReference>
<gene>
    <name evidence="1" type="ORF">RclHR1_24260002</name>
</gene>
<dbReference type="AlphaFoldDB" id="A0A2Z6QX78"/>
<organism evidence="1 2">
    <name type="scientific">Rhizophagus clarus</name>
    <dbReference type="NCBI Taxonomy" id="94130"/>
    <lineage>
        <taxon>Eukaryota</taxon>
        <taxon>Fungi</taxon>
        <taxon>Fungi incertae sedis</taxon>
        <taxon>Mucoromycota</taxon>
        <taxon>Glomeromycotina</taxon>
        <taxon>Glomeromycetes</taxon>
        <taxon>Glomerales</taxon>
        <taxon>Glomeraceae</taxon>
        <taxon>Rhizophagus</taxon>
    </lineage>
</organism>
<reference evidence="1 2" key="1">
    <citation type="submission" date="2017-11" db="EMBL/GenBank/DDBJ databases">
        <title>The genome of Rhizophagus clarus HR1 reveals common genetic basis of auxotrophy among arbuscular mycorrhizal fungi.</title>
        <authorList>
            <person name="Kobayashi Y."/>
        </authorList>
    </citation>
    <scope>NUCLEOTIDE SEQUENCE [LARGE SCALE GENOMIC DNA]</scope>
    <source>
        <strain evidence="1 2">HR1</strain>
    </source>
</reference>
<dbReference type="Proteomes" id="UP000247702">
    <property type="component" value="Unassembled WGS sequence"/>
</dbReference>
<sequence length="198" mass="23505">MEFYNARNSLSQERFERLFYELVEKYEQISNYLNNLYKSKTYWAFCYTSTIFTAATQTTSRVEGLNAVLKKELINSNTSLVQLNKTINCHYQEEEQQKEYAFWKSVISCVVDLQTANFLFPAVETIIKNYLTDPLYNLQVQEINQSVYYKCEQFELNQFNIFEQEINTTGFLEDLSDKRKACIKSIFNHVNQEEIKEV</sequence>